<evidence type="ECO:0000259" key="1">
    <source>
        <dbReference type="Pfam" id="PF18803"/>
    </source>
</evidence>
<dbReference type="Proteomes" id="UP000799118">
    <property type="component" value="Unassembled WGS sequence"/>
</dbReference>
<accession>A0A6A4GYN9</accession>
<dbReference type="Pfam" id="PF18758">
    <property type="entry name" value="KDZ"/>
    <property type="match status" value="1"/>
</dbReference>
<dbReference type="EMBL" id="ML769667">
    <property type="protein sequence ID" value="KAE9390194.1"/>
    <property type="molecule type" value="Genomic_DNA"/>
</dbReference>
<evidence type="ECO:0000313" key="2">
    <source>
        <dbReference type="EMBL" id="KAE9390194.1"/>
    </source>
</evidence>
<organism evidence="2 3">
    <name type="scientific">Gymnopus androsaceus JB14</name>
    <dbReference type="NCBI Taxonomy" id="1447944"/>
    <lineage>
        <taxon>Eukaryota</taxon>
        <taxon>Fungi</taxon>
        <taxon>Dikarya</taxon>
        <taxon>Basidiomycota</taxon>
        <taxon>Agaricomycotina</taxon>
        <taxon>Agaricomycetes</taxon>
        <taxon>Agaricomycetidae</taxon>
        <taxon>Agaricales</taxon>
        <taxon>Marasmiineae</taxon>
        <taxon>Omphalotaceae</taxon>
        <taxon>Gymnopus</taxon>
    </lineage>
</organism>
<feature type="non-terminal residue" evidence="2">
    <location>
        <position position="1"/>
    </location>
</feature>
<evidence type="ECO:0000313" key="3">
    <source>
        <dbReference type="Proteomes" id="UP000799118"/>
    </source>
</evidence>
<dbReference type="InterPro" id="IPR040521">
    <property type="entry name" value="KDZ"/>
</dbReference>
<feature type="domain" description="CxC2-like cysteine cluster KDZ transposase-associated" evidence="1">
    <location>
        <begin position="1"/>
        <end position="45"/>
    </location>
</feature>
<dbReference type="AlphaFoldDB" id="A0A6A4GYN9"/>
<dbReference type="OrthoDB" id="3149508at2759"/>
<protein>
    <recommendedName>
        <fullName evidence="1">CxC2-like cysteine cluster KDZ transposase-associated domain-containing protein</fullName>
    </recommendedName>
</protein>
<dbReference type="InterPro" id="IPR041457">
    <property type="entry name" value="CxC2_KDZ-assoc"/>
</dbReference>
<name>A0A6A4GYN9_9AGAR</name>
<dbReference type="Pfam" id="PF18803">
    <property type="entry name" value="CxC2"/>
    <property type="match status" value="1"/>
</dbReference>
<sequence length="227" mass="25864">RLFPGSMTLPRTIMMFKVMDAFSKHNLASKKSSYNYIRALCTLSDRFFTQGVADPQAQFLLVTRIWCKLRLDRQSGQAHNLSASFPHWTLGSIVQYCIACPEDGFNMEKGWEKTPLELNNFHLGQYMKNTDPDDISLITNNDIGYFPDQKKVKAYLNKTADDNEVHLECCCTTAADLLLQKSTCNYLKIVNNQNKKKFKNMRHSGVVNVSCNHCIICSSMNLERGEG</sequence>
<gene>
    <name evidence="2" type="ORF">BT96DRAFT_833818</name>
</gene>
<reference evidence="2" key="1">
    <citation type="journal article" date="2019" name="Environ. Microbiol.">
        <title>Fungal ecological strategies reflected in gene transcription - a case study of two litter decomposers.</title>
        <authorList>
            <person name="Barbi F."/>
            <person name="Kohler A."/>
            <person name="Barry K."/>
            <person name="Baskaran P."/>
            <person name="Daum C."/>
            <person name="Fauchery L."/>
            <person name="Ihrmark K."/>
            <person name="Kuo A."/>
            <person name="LaButti K."/>
            <person name="Lipzen A."/>
            <person name="Morin E."/>
            <person name="Grigoriev I.V."/>
            <person name="Henrissat B."/>
            <person name="Lindahl B."/>
            <person name="Martin F."/>
        </authorList>
    </citation>
    <scope>NUCLEOTIDE SEQUENCE</scope>
    <source>
        <strain evidence="2">JB14</strain>
    </source>
</reference>
<proteinExistence type="predicted"/>
<keyword evidence="3" id="KW-1185">Reference proteome</keyword>